<evidence type="ECO:0000259" key="11">
    <source>
        <dbReference type="PROSITE" id="PS50893"/>
    </source>
</evidence>
<keyword evidence="4 10" id="KW-0812">Transmembrane</keyword>
<dbReference type="EMBL" id="BTRK01000001">
    <property type="protein sequence ID" value="GMR33914.1"/>
    <property type="molecule type" value="Genomic_DNA"/>
</dbReference>
<dbReference type="InterPro" id="IPR027417">
    <property type="entry name" value="P-loop_NTPase"/>
</dbReference>
<dbReference type="InterPro" id="IPR003439">
    <property type="entry name" value="ABC_transporter-like_ATP-bd"/>
</dbReference>
<dbReference type="Gene3D" id="3.40.50.300">
    <property type="entry name" value="P-loop containing nucleotide triphosphate hydrolases"/>
    <property type="match status" value="2"/>
</dbReference>
<keyword evidence="6" id="KW-0067">ATP-binding</keyword>
<feature type="domain" description="ABC transporter" evidence="11">
    <location>
        <begin position="388"/>
        <end position="624"/>
    </location>
</feature>
<feature type="transmembrane region" description="Helical" evidence="10">
    <location>
        <begin position="900"/>
        <end position="917"/>
    </location>
</feature>
<feature type="region of interest" description="Disordered" evidence="9">
    <location>
        <begin position="363"/>
        <end position="387"/>
    </location>
</feature>
<dbReference type="SMART" id="SM00382">
    <property type="entry name" value="AAA"/>
    <property type="match status" value="1"/>
</dbReference>
<keyword evidence="14" id="KW-1185">Reference proteome</keyword>
<feature type="domain" description="ABC transmembrane type-1" evidence="12">
    <location>
        <begin position="48"/>
        <end position="315"/>
    </location>
</feature>
<dbReference type="GO" id="GO:0015421">
    <property type="term" value="F:ABC-type oligopeptide transporter activity"/>
    <property type="evidence" value="ECO:0007669"/>
    <property type="project" value="TreeGrafter"/>
</dbReference>
<feature type="transmembrane region" description="Helical" evidence="10">
    <location>
        <begin position="979"/>
        <end position="1004"/>
    </location>
</feature>
<comment type="similarity">
    <text evidence="2">Belongs to the ABC transporter superfamily. ABCB family. Multidrug resistance exporter (TC 3.A.1.201) subfamily.</text>
</comment>
<dbReference type="Pfam" id="PF00664">
    <property type="entry name" value="ABC_membrane"/>
    <property type="match status" value="2"/>
</dbReference>
<comment type="caution">
    <text evidence="13">The sequence shown here is derived from an EMBL/GenBank/DDBJ whole genome shotgun (WGS) entry which is preliminary data.</text>
</comment>
<organism evidence="13 14">
    <name type="scientific">Pristionchus mayeri</name>
    <dbReference type="NCBI Taxonomy" id="1317129"/>
    <lineage>
        <taxon>Eukaryota</taxon>
        <taxon>Metazoa</taxon>
        <taxon>Ecdysozoa</taxon>
        <taxon>Nematoda</taxon>
        <taxon>Chromadorea</taxon>
        <taxon>Rhabditida</taxon>
        <taxon>Rhabditina</taxon>
        <taxon>Diplogasteromorpha</taxon>
        <taxon>Diplogasteroidea</taxon>
        <taxon>Neodiplogasteridae</taxon>
        <taxon>Pristionchus</taxon>
    </lineage>
</organism>
<proteinExistence type="inferred from homology"/>
<evidence type="ECO:0000256" key="6">
    <source>
        <dbReference type="ARBA" id="ARBA00022840"/>
    </source>
</evidence>
<accession>A0AAN4Z6A5</accession>
<dbReference type="SUPFAM" id="SSF90123">
    <property type="entry name" value="ABC transporter transmembrane region"/>
    <property type="match status" value="2"/>
</dbReference>
<dbReference type="Gene3D" id="1.20.1560.10">
    <property type="entry name" value="ABC transporter type 1, transmembrane domain"/>
    <property type="match status" value="2"/>
</dbReference>
<evidence type="ECO:0000256" key="1">
    <source>
        <dbReference type="ARBA" id="ARBA00004141"/>
    </source>
</evidence>
<dbReference type="Proteomes" id="UP001328107">
    <property type="component" value="Unassembled WGS sequence"/>
</dbReference>
<dbReference type="Pfam" id="PF00005">
    <property type="entry name" value="ABC_tran"/>
    <property type="match status" value="2"/>
</dbReference>
<dbReference type="PANTHER" id="PTHR43394:SF27">
    <property type="entry name" value="ATP-DEPENDENT TRANSLOCASE ABCB1-LIKE"/>
    <property type="match status" value="1"/>
</dbReference>
<evidence type="ECO:0000256" key="2">
    <source>
        <dbReference type="ARBA" id="ARBA00007577"/>
    </source>
</evidence>
<feature type="domain" description="ABC transmembrane type-1" evidence="12">
    <location>
        <begin position="757"/>
        <end position="1043"/>
    </location>
</feature>
<dbReference type="FunFam" id="3.40.50.300:FF:000836">
    <property type="entry name" value="ABC transporter B family member 25"/>
    <property type="match status" value="1"/>
</dbReference>
<evidence type="ECO:0000259" key="12">
    <source>
        <dbReference type="PROSITE" id="PS50929"/>
    </source>
</evidence>
<dbReference type="InterPro" id="IPR011527">
    <property type="entry name" value="ABC1_TM_dom"/>
</dbReference>
<keyword evidence="8 10" id="KW-0472">Membrane</keyword>
<name>A0AAN4Z6A5_9BILA</name>
<keyword evidence="3" id="KW-0813">Transport</keyword>
<evidence type="ECO:0000256" key="10">
    <source>
        <dbReference type="SAM" id="Phobius"/>
    </source>
</evidence>
<dbReference type="InterPro" id="IPR017871">
    <property type="entry name" value="ABC_transporter-like_CS"/>
</dbReference>
<feature type="transmembrane region" description="Helical" evidence="10">
    <location>
        <begin position="39"/>
        <end position="61"/>
    </location>
</feature>
<feature type="transmembrane region" description="Helical" evidence="10">
    <location>
        <begin position="294"/>
        <end position="313"/>
    </location>
</feature>
<keyword evidence="5" id="KW-0547">Nucleotide-binding</keyword>
<feature type="transmembrane region" description="Helical" evidence="10">
    <location>
        <begin position="325"/>
        <end position="345"/>
    </location>
</feature>
<evidence type="ECO:0000313" key="14">
    <source>
        <dbReference type="Proteomes" id="UP001328107"/>
    </source>
</evidence>
<evidence type="ECO:0000256" key="4">
    <source>
        <dbReference type="ARBA" id="ARBA00022692"/>
    </source>
</evidence>
<evidence type="ECO:0000256" key="7">
    <source>
        <dbReference type="ARBA" id="ARBA00022989"/>
    </source>
</evidence>
<dbReference type="PANTHER" id="PTHR43394">
    <property type="entry name" value="ATP-DEPENDENT PERMEASE MDL1, MITOCHONDRIAL"/>
    <property type="match status" value="1"/>
</dbReference>
<evidence type="ECO:0000313" key="13">
    <source>
        <dbReference type="EMBL" id="GMR33914.1"/>
    </source>
</evidence>
<feature type="transmembrane region" description="Helical" evidence="10">
    <location>
        <begin position="878"/>
        <end position="894"/>
    </location>
</feature>
<dbReference type="AlphaFoldDB" id="A0AAN4Z6A5"/>
<dbReference type="GO" id="GO:0005743">
    <property type="term" value="C:mitochondrial inner membrane"/>
    <property type="evidence" value="ECO:0007669"/>
    <property type="project" value="TreeGrafter"/>
</dbReference>
<evidence type="ECO:0000256" key="9">
    <source>
        <dbReference type="SAM" id="MobiDB-lite"/>
    </source>
</evidence>
<feature type="transmembrane region" description="Helical" evidence="10">
    <location>
        <begin position="756"/>
        <end position="775"/>
    </location>
</feature>
<gene>
    <name evidence="13" type="ORF">PMAYCL1PPCAC_04109</name>
</gene>
<reference evidence="14" key="1">
    <citation type="submission" date="2022-10" db="EMBL/GenBank/DDBJ databases">
        <title>Genome assembly of Pristionchus species.</title>
        <authorList>
            <person name="Yoshida K."/>
            <person name="Sommer R.J."/>
        </authorList>
    </citation>
    <scope>NUCLEOTIDE SEQUENCE [LARGE SCALE GENOMIC DNA]</scope>
    <source>
        <strain evidence="14">RS5460</strain>
    </source>
</reference>
<dbReference type="InterPro" id="IPR003593">
    <property type="entry name" value="AAA+_ATPase"/>
</dbReference>
<dbReference type="PROSITE" id="PS50929">
    <property type="entry name" value="ABC_TM1F"/>
    <property type="match status" value="2"/>
</dbReference>
<sequence length="1229" mass="136358">DSSEMGELSDGNSAKKRPIGFFGGYRSLYAFSDAIDKQIMLGGLVNCLVLAIIPPFVWFFMGRFVSNILNEEFNRAQNPQVIAANSTLNTTASNAVYFDDSDETSRLILACIVMSVVMFFCGFAQRLAWELTAIRQVFRIKTAYISKMLHMDVSWLESRHSGHVASMLHEHADNIHAGISEHVPQTFFIFSYLAVNLSVCLFHQWDVALIMCSAVPLMILVRSVYSKWFVSTVDQSSLLEKKIVNLVSETYSCIRTVISFGAQKQTINKFERLSVEHSNLTEARLRSSSVIDSICMILITELMFTVALAYGVWRLERVDAGVLCGLAINLLYMCTTAISIGFHLAGQNTAKKNAIEIEEVLDESPSIENDPTLPPPEKRERPSGKGSITFSDVSFSYPSRPDVEVLKRISFSIAEGEHVAVVGASGSGKSTLTALLLRFYDLNEGTIELGDVDIARLSPDDVRAECALVSQEPVLFDGSIADNIRYGRLDATQMDVNDAARRVGAWNFISALPEGMQTRVGDRGLQLSGGQKQRVAIARAVIRRPKVIIFDEATSALDKKHEEEVQHALDAAAEGITSITIAHRLSTIKTADRIIVLDGGEIVEEGAPDELLANENGRFHRMYHDQVLDMLAAAVPRSTMSPSALSALSFSVSDLKNVKLDPDQQRRAWARSSLGVSKRLGRSYSVKSMDQKKMVMPVMSRKRSLRADYQYTATNTIDVETGKSDVDENEERATKPTTMRSLLTLIRRYRAGYSSLFGAIPVTIMRSLFILLICFEVADMLEIFVVNDEELGDRLFRVVIAYISLIIVKTIFESIGRLLVSRYGNGFSAYLRLELFRSSLRHGASFFDEEGHSPGRLTHKVINETASLNKILTSKMDVLIPAVVCSMAAIAVSAWINWKLTIICGFQFPAYIIVRFVQIRQGAKRTRQMLEEEKRAANLSTVVLTNMSTIKAYGLQSHFMMVFEATLRPLARAMKWQSLINAFVFACHNSFTYMLISLALLAGLHMSRAGEINIFDFIRVVLLTQFGSNYCSLLVSSVADISKAKAAAESILETMRERPREMDNLSEEGLRPKLQGSIKLSCVEFRYPSRPIVPVLQKLSFSIKAGGSAAIVGPSGSGKSSIFALLQRMYTATSGDVMLDNINVRSINPQYLRRVVVSVGQEPTLFSFTIRENIAFGLVESEAMKERIEKAAKVANIHDFIVSLPQGYDTEVGEFGAQLSGGQKQRIAI</sequence>
<keyword evidence="7 10" id="KW-1133">Transmembrane helix</keyword>
<comment type="subcellular location">
    <subcellularLocation>
        <location evidence="1">Membrane</location>
        <topology evidence="1">Multi-pass membrane protein</topology>
    </subcellularLocation>
</comment>
<protein>
    <recommendedName>
        <fullName evidence="15">ABC transporter ATP-binding protein</fullName>
    </recommendedName>
</protein>
<dbReference type="PROSITE" id="PS00211">
    <property type="entry name" value="ABC_TRANSPORTER_1"/>
    <property type="match status" value="1"/>
</dbReference>
<evidence type="ECO:0000256" key="8">
    <source>
        <dbReference type="ARBA" id="ARBA00023136"/>
    </source>
</evidence>
<dbReference type="InterPro" id="IPR036640">
    <property type="entry name" value="ABC1_TM_sf"/>
</dbReference>
<dbReference type="GO" id="GO:0005524">
    <property type="term" value="F:ATP binding"/>
    <property type="evidence" value="ECO:0007669"/>
    <property type="project" value="UniProtKB-KW"/>
</dbReference>
<feature type="transmembrane region" description="Helical" evidence="10">
    <location>
        <begin position="107"/>
        <end position="129"/>
    </location>
</feature>
<dbReference type="SUPFAM" id="SSF52540">
    <property type="entry name" value="P-loop containing nucleoside triphosphate hydrolases"/>
    <property type="match status" value="2"/>
</dbReference>
<feature type="non-terminal residue" evidence="13">
    <location>
        <position position="1229"/>
    </location>
</feature>
<evidence type="ECO:0000256" key="5">
    <source>
        <dbReference type="ARBA" id="ARBA00022741"/>
    </source>
</evidence>
<dbReference type="GO" id="GO:0016887">
    <property type="term" value="F:ATP hydrolysis activity"/>
    <property type="evidence" value="ECO:0007669"/>
    <property type="project" value="InterPro"/>
</dbReference>
<dbReference type="GO" id="GO:0090374">
    <property type="term" value="P:oligopeptide export from mitochondrion"/>
    <property type="evidence" value="ECO:0007669"/>
    <property type="project" value="TreeGrafter"/>
</dbReference>
<dbReference type="PROSITE" id="PS50893">
    <property type="entry name" value="ABC_TRANSPORTER_2"/>
    <property type="match status" value="1"/>
</dbReference>
<feature type="transmembrane region" description="Helical" evidence="10">
    <location>
        <begin position="795"/>
        <end position="812"/>
    </location>
</feature>
<feature type="non-terminal residue" evidence="13">
    <location>
        <position position="1"/>
    </location>
</feature>
<dbReference type="InterPro" id="IPR039421">
    <property type="entry name" value="Type_1_exporter"/>
</dbReference>
<evidence type="ECO:0008006" key="15">
    <source>
        <dbReference type="Google" id="ProtNLM"/>
    </source>
</evidence>
<evidence type="ECO:0000256" key="3">
    <source>
        <dbReference type="ARBA" id="ARBA00022448"/>
    </source>
</evidence>